<dbReference type="OrthoDB" id="9810066at2"/>
<dbReference type="InterPro" id="IPR029058">
    <property type="entry name" value="AB_hydrolase_fold"/>
</dbReference>
<dbReference type="GO" id="GO:0016787">
    <property type="term" value="F:hydrolase activity"/>
    <property type="evidence" value="ECO:0007669"/>
    <property type="project" value="UniProtKB-KW"/>
</dbReference>
<evidence type="ECO:0000313" key="3">
    <source>
        <dbReference type="Proteomes" id="UP000254794"/>
    </source>
</evidence>
<organism evidence="2 3">
    <name type="scientific">Legionella busanensis</name>
    <dbReference type="NCBI Taxonomy" id="190655"/>
    <lineage>
        <taxon>Bacteria</taxon>
        <taxon>Pseudomonadati</taxon>
        <taxon>Pseudomonadota</taxon>
        <taxon>Gammaproteobacteria</taxon>
        <taxon>Legionellales</taxon>
        <taxon>Legionellaceae</taxon>
        <taxon>Legionella</taxon>
    </lineage>
</organism>
<dbReference type="Proteomes" id="UP000254794">
    <property type="component" value="Unassembled WGS sequence"/>
</dbReference>
<dbReference type="EMBL" id="UGOD01000001">
    <property type="protein sequence ID" value="STX51909.1"/>
    <property type="molecule type" value="Genomic_DNA"/>
</dbReference>
<proteinExistence type="predicted"/>
<dbReference type="Pfam" id="PF01738">
    <property type="entry name" value="DLH"/>
    <property type="match status" value="1"/>
</dbReference>
<accession>A0A378JNY8</accession>
<protein>
    <submittedName>
        <fullName evidence="2">Predicted dienelactone hydrolase</fullName>
    </submittedName>
</protein>
<evidence type="ECO:0000313" key="2">
    <source>
        <dbReference type="EMBL" id="STX51909.1"/>
    </source>
</evidence>
<dbReference type="Gene3D" id="3.40.50.1820">
    <property type="entry name" value="alpha/beta hydrolase"/>
    <property type="match status" value="1"/>
</dbReference>
<gene>
    <name evidence="2" type="ORF">NCTC13316_02012</name>
</gene>
<feature type="domain" description="Dienelactone hydrolase" evidence="1">
    <location>
        <begin position="97"/>
        <end position="207"/>
    </location>
</feature>
<reference evidence="2 3" key="1">
    <citation type="submission" date="2018-06" db="EMBL/GenBank/DDBJ databases">
        <authorList>
            <consortium name="Pathogen Informatics"/>
            <person name="Doyle S."/>
        </authorList>
    </citation>
    <scope>NUCLEOTIDE SEQUENCE [LARGE SCALE GENOMIC DNA]</scope>
    <source>
        <strain evidence="2 3">NCTC13316</strain>
    </source>
</reference>
<keyword evidence="2" id="KW-0378">Hydrolase</keyword>
<dbReference type="AlphaFoldDB" id="A0A378JNY8"/>
<name>A0A378JNY8_9GAMM</name>
<sequence length="219" mass="23844">MGFHSLDKAKQITILTANTTLSGFLFVPKEALGLVLFVHGSGSSARSSRNQFVASLLNEAKLATLLFDLLTPQEEKVDNITRELRFNISFLAKRLIEVTHWSLRQFPSLNLGYFGASTGAAAALVAAAKEQNFIKAIVSRGGRPDLAGDFLSEVKAPTLLIIGGRDKVVIDLNQLAMEHLTCAKQLEIVPGATHLFEEKGALPQVAELAKNWFTTHLSM</sequence>
<dbReference type="InterPro" id="IPR002925">
    <property type="entry name" value="Dienelactn_hydro"/>
</dbReference>
<dbReference type="SUPFAM" id="SSF53474">
    <property type="entry name" value="alpha/beta-Hydrolases"/>
    <property type="match status" value="1"/>
</dbReference>
<dbReference type="RefSeq" id="WP_115331511.1">
    <property type="nucleotide sequence ID" value="NZ_CAAAHP010000002.1"/>
</dbReference>
<evidence type="ECO:0000259" key="1">
    <source>
        <dbReference type="Pfam" id="PF01738"/>
    </source>
</evidence>
<keyword evidence="3" id="KW-1185">Reference proteome</keyword>